<reference evidence="1 2" key="1">
    <citation type="submission" date="2022-06" db="EMBL/GenBank/DDBJ databases">
        <title>Genomic Encyclopedia of Archaeal and Bacterial Type Strains, Phase II (KMG-II): from individual species to whole genera.</title>
        <authorList>
            <person name="Goeker M."/>
        </authorList>
    </citation>
    <scope>NUCLEOTIDE SEQUENCE [LARGE SCALE GENOMIC DNA]</scope>
    <source>
        <strain evidence="1 2">DSM 45037</strain>
    </source>
</reference>
<protein>
    <submittedName>
        <fullName evidence="1">Uncharacterized protein</fullName>
    </submittedName>
</protein>
<dbReference type="RefSeq" id="WP_253653616.1">
    <property type="nucleotide sequence ID" value="NZ_BAAAOE010000001.1"/>
</dbReference>
<accession>A0ABT1H081</accession>
<sequence length="280" mass="29999">MPSPSWVELVGRNAAAEAVSVSGTLVVTESPDETVRYDFAHAPGGRWRIDRDGQTIYVAGPERTVIRIDGEMRLMDGDIRVPILGTHFTPLDLLGADSLLRKLSQDVAPIGNAQGVEVAGRPAWSVPLAAPGQGTIHVAFDDATGVLSRVANDDGRALLDLEHLDVSASSGKSFFAWDGPVGEPLGRRGRPPQNTPDLDEQIAFTRAMVAAQERADEVMFVIRTAESEPAARAALSELLDVPGDIADAVAAARLSLFRSDMAVQTRRTLRSLEEQRSTGI</sequence>
<evidence type="ECO:0000313" key="2">
    <source>
        <dbReference type="Proteomes" id="UP001205740"/>
    </source>
</evidence>
<evidence type="ECO:0000313" key="1">
    <source>
        <dbReference type="EMBL" id="MCP2160030.1"/>
    </source>
</evidence>
<proteinExistence type="predicted"/>
<dbReference type="Proteomes" id="UP001205740">
    <property type="component" value="Unassembled WGS sequence"/>
</dbReference>
<keyword evidence="2" id="KW-1185">Reference proteome</keyword>
<name>A0ABT1H081_9NOCA</name>
<comment type="caution">
    <text evidence="1">The sequence shown here is derived from an EMBL/GenBank/DDBJ whole genome shotgun (WGS) entry which is preliminary data.</text>
</comment>
<organism evidence="1 2">
    <name type="scientific">Williamsia serinedens</name>
    <dbReference type="NCBI Taxonomy" id="391736"/>
    <lineage>
        <taxon>Bacteria</taxon>
        <taxon>Bacillati</taxon>
        <taxon>Actinomycetota</taxon>
        <taxon>Actinomycetes</taxon>
        <taxon>Mycobacteriales</taxon>
        <taxon>Nocardiaceae</taxon>
        <taxon>Williamsia</taxon>
    </lineage>
</organism>
<dbReference type="EMBL" id="JAMTCG010000002">
    <property type="protein sequence ID" value="MCP2160030.1"/>
    <property type="molecule type" value="Genomic_DNA"/>
</dbReference>
<gene>
    <name evidence="1" type="ORF">LX12_001209</name>
</gene>